<dbReference type="SMART" id="SM00418">
    <property type="entry name" value="HTH_ARSR"/>
    <property type="match status" value="1"/>
</dbReference>
<protein>
    <submittedName>
        <fullName evidence="2">Transcriptional regulator, ArsR family</fullName>
    </submittedName>
</protein>
<dbReference type="SUPFAM" id="SSF46785">
    <property type="entry name" value="Winged helix' DNA-binding domain"/>
    <property type="match status" value="1"/>
</dbReference>
<evidence type="ECO:0000313" key="2">
    <source>
        <dbReference type="EMBL" id="SCF41013.1"/>
    </source>
</evidence>
<feature type="domain" description="HTH arsR-type" evidence="1">
    <location>
        <begin position="17"/>
        <end position="112"/>
    </location>
</feature>
<dbReference type="InterPro" id="IPR036388">
    <property type="entry name" value="WH-like_DNA-bd_sf"/>
</dbReference>
<sequence length="196" mass="22160">MTEEQSGEARSVRLDHRQIRVLAHPLRIRLLGALRADGPATATSLAVALDTNTGATSYHLRQLAEVGLVAEEAGRGTARQRWWRAVHDTSSWYPSDYDDDPDARAALEWVQVEHVKWMTEQADRWLTERVTYSPQWRDAAGLSDAFLVIGPERLTALNQEISELVRRYREASAPDEADARPVHLVHAAFPAEERDR</sequence>
<dbReference type="InParanoid" id="A0A1C5A6Z0"/>
<accession>A0A1C5A6Z0</accession>
<reference evidence="3" key="1">
    <citation type="submission" date="2016-06" db="EMBL/GenBank/DDBJ databases">
        <authorList>
            <person name="Varghese N."/>
            <person name="Submissions Spin"/>
        </authorList>
    </citation>
    <scope>NUCLEOTIDE SEQUENCE [LARGE SCALE GENOMIC DNA]</scope>
    <source>
        <strain evidence="3">DSM 43816</strain>
    </source>
</reference>
<dbReference type="InterPro" id="IPR036390">
    <property type="entry name" value="WH_DNA-bd_sf"/>
</dbReference>
<dbReference type="OrthoDB" id="7945987at2"/>
<name>A0A1C5A6Z0_MICEC</name>
<dbReference type="InterPro" id="IPR011991">
    <property type="entry name" value="ArsR-like_HTH"/>
</dbReference>
<evidence type="ECO:0000259" key="1">
    <source>
        <dbReference type="SMART" id="SM00418"/>
    </source>
</evidence>
<evidence type="ECO:0000313" key="3">
    <source>
        <dbReference type="Proteomes" id="UP000198253"/>
    </source>
</evidence>
<dbReference type="Gene3D" id="1.10.10.10">
    <property type="entry name" value="Winged helix-like DNA-binding domain superfamily/Winged helix DNA-binding domain"/>
    <property type="match status" value="1"/>
</dbReference>
<dbReference type="Proteomes" id="UP000198253">
    <property type="component" value="Chromosome I"/>
</dbReference>
<gene>
    <name evidence="2" type="ORF">GA0070618_6446</name>
</gene>
<organism evidence="2 3">
    <name type="scientific">Micromonospora echinospora</name>
    <name type="common">Micromonospora purpurea</name>
    <dbReference type="NCBI Taxonomy" id="1877"/>
    <lineage>
        <taxon>Bacteria</taxon>
        <taxon>Bacillati</taxon>
        <taxon>Actinomycetota</taxon>
        <taxon>Actinomycetes</taxon>
        <taxon>Micromonosporales</taxon>
        <taxon>Micromonosporaceae</taxon>
        <taxon>Micromonospora</taxon>
    </lineage>
</organism>
<dbReference type="AlphaFoldDB" id="A0A1C5A6Z0"/>
<keyword evidence="3" id="KW-1185">Reference proteome</keyword>
<dbReference type="EMBL" id="LT607413">
    <property type="protein sequence ID" value="SCF41013.1"/>
    <property type="molecule type" value="Genomic_DNA"/>
</dbReference>
<dbReference type="Pfam" id="PF12840">
    <property type="entry name" value="HTH_20"/>
    <property type="match status" value="1"/>
</dbReference>
<dbReference type="InterPro" id="IPR001845">
    <property type="entry name" value="HTH_ArsR_DNA-bd_dom"/>
</dbReference>
<dbReference type="GO" id="GO:0003700">
    <property type="term" value="F:DNA-binding transcription factor activity"/>
    <property type="evidence" value="ECO:0007669"/>
    <property type="project" value="InterPro"/>
</dbReference>
<dbReference type="RefSeq" id="WP_088984972.1">
    <property type="nucleotide sequence ID" value="NZ_LT607413.1"/>
</dbReference>
<proteinExistence type="predicted"/>
<dbReference type="CDD" id="cd00090">
    <property type="entry name" value="HTH_ARSR"/>
    <property type="match status" value="1"/>
</dbReference>